<keyword evidence="3" id="KW-1185">Reference proteome</keyword>
<protein>
    <recommendedName>
        <fullName evidence="4">HVA22-like protein</fullName>
    </recommendedName>
</protein>
<feature type="compositionally biased region" description="Polar residues" evidence="1">
    <location>
        <begin position="881"/>
        <end position="906"/>
    </location>
</feature>
<organism evidence="2 3">
    <name type="scientific">Eragrostis curvula</name>
    <name type="common">weeping love grass</name>
    <dbReference type="NCBI Taxonomy" id="38414"/>
    <lineage>
        <taxon>Eukaryota</taxon>
        <taxon>Viridiplantae</taxon>
        <taxon>Streptophyta</taxon>
        <taxon>Embryophyta</taxon>
        <taxon>Tracheophyta</taxon>
        <taxon>Spermatophyta</taxon>
        <taxon>Magnoliopsida</taxon>
        <taxon>Liliopsida</taxon>
        <taxon>Poales</taxon>
        <taxon>Poaceae</taxon>
        <taxon>PACMAD clade</taxon>
        <taxon>Chloridoideae</taxon>
        <taxon>Eragrostideae</taxon>
        <taxon>Eragrostidinae</taxon>
        <taxon>Eragrostis</taxon>
    </lineage>
</organism>
<sequence>MADALAAAPASAAEPFSIRYARAPTSPLAPLLGREAAAACGGAVPRKGTKRKGSRPSAAADRAKKRRRVLQFKSLLRNKEKTSKTQSTYRLHQHLLHKGLLRKQISSIHSRRELALRKKLEEARDQILPHENSATHVIRERMDPSNDMHSIPFSMQEANSLVNEQSIKVSGSINYPVNGSCEVMRHAAGPKDDIFGDLPLLESSKVIFQTGTDELPIVIEESFITDQSDPEAEPETVPLKLINAYDITVQTSLDDLVKIEDTPDEEPICISHNDAARSYPFTSGIDCLPNCKIISVVKTPGDVHLKNTDRSALSSYSDLTSKCGSSNPTQVCFDLNTNCSQGTSKHAISAPTTPPVVSIGTVPTDYEDAPVIVKKSTDVSGPVVAPSDHLSYQGNVLPCAVSQGVIDSRATKNHLSFHGNVLPSAVSQGVGNARAYADKMTSCRNMPASTSPATSPPAMRARTGVGSYKDVPVIFKRSTDVPGPAVTSGNPFSYLGMPSAVSQGAVNTRTTKNHHSSQGILLPSAVSQGVVNTRTTKTHLSSQGIVLPSAVSQGVGNTRTTKNHLSSQGLVLPSAVSEEVGNQRTDADDMIFFRSMPAKECIPTSRFSGHVARNVCHESRKPVDACAPFSTDKEDSWCSKVQPSRSPASIGLAFMKLPGLERMEISSCNVKTGENKSINGQSMNTVRYQKEQLVSSTANVMQGQKNIGVSNSQSGKTVMDGYHPQQPTVRLMGKTVSVSKRSTDHSASNMGEVCSDNITIEATPLSAIPCQFPQKRSFPCQDFAIPRAHPNDSSNFVAKIPNNTFSGQKITFNGVHNQSLQPVNSISSTVKDCTWNFGSQFARQAEVNKAPMVNANSETRHVELHQQPHMTSIPRNQQSQFSTHASCRSGDGHNSVSLAKNESPSPQGFLKASMKEKYRKSTLLSYNDPSSAPIHQPHQRPGTKLPSASIISFFDHGSINSMSRNSSIGPCPSRTTTLADKSVAASGRTCTGNPTITDGRMGAGFANQINSRPACADNVSQQPAKRQLVTDRHDFTSTGPSMTNRSLGWSLDDAVGPRILDFRNRGAGEAAQISRNESNNSRATSGLVPPVETRWRGALVSEPIPMLKPVESKKEIIRCPHSNYRPGVMLLYPLYASMRAIESPSTLDDQQWLTYWVLYSLITLFELSCWKVLQWIPLWPYMKLLFCCWLVLPIFNGAAYIYEAHVRRYFKIGNYVNPVYNERQRRVLQMMSLDARKSVERFIETHGPDALDKIIRAAEEEAKRT</sequence>
<dbReference type="EMBL" id="RWGY01000416">
    <property type="protein sequence ID" value="TVU01574.1"/>
    <property type="molecule type" value="Genomic_DNA"/>
</dbReference>
<feature type="region of interest" description="Disordered" evidence="1">
    <location>
        <begin position="881"/>
        <end position="909"/>
    </location>
</feature>
<dbReference type="Gramene" id="TVU01574">
    <property type="protein sequence ID" value="TVU01574"/>
    <property type="gene ID" value="EJB05_52946"/>
</dbReference>
<evidence type="ECO:0000256" key="1">
    <source>
        <dbReference type="SAM" id="MobiDB-lite"/>
    </source>
</evidence>
<evidence type="ECO:0008006" key="4">
    <source>
        <dbReference type="Google" id="ProtNLM"/>
    </source>
</evidence>
<proteinExistence type="predicted"/>
<feature type="region of interest" description="Disordered" evidence="1">
    <location>
        <begin position="40"/>
        <end position="66"/>
    </location>
</feature>
<dbReference type="Proteomes" id="UP000324897">
    <property type="component" value="Unassembled WGS sequence"/>
</dbReference>
<feature type="non-terminal residue" evidence="2">
    <location>
        <position position="1"/>
    </location>
</feature>
<evidence type="ECO:0000313" key="2">
    <source>
        <dbReference type="EMBL" id="TVU01574.1"/>
    </source>
</evidence>
<dbReference type="PANTHER" id="PTHR36892:SF7">
    <property type="entry name" value="HVA22-LIKE PROTEIN F"/>
    <property type="match status" value="1"/>
</dbReference>
<reference evidence="2 3" key="1">
    <citation type="journal article" date="2019" name="Sci. Rep.">
        <title>A high-quality genome of Eragrostis curvula grass provides insights into Poaceae evolution and supports new strategies to enhance forage quality.</title>
        <authorList>
            <person name="Carballo J."/>
            <person name="Santos B.A.C.M."/>
            <person name="Zappacosta D."/>
            <person name="Garbus I."/>
            <person name="Selva J.P."/>
            <person name="Gallo C.A."/>
            <person name="Diaz A."/>
            <person name="Albertini E."/>
            <person name="Caccamo M."/>
            <person name="Echenique V."/>
        </authorList>
    </citation>
    <scope>NUCLEOTIDE SEQUENCE [LARGE SCALE GENOMIC DNA]</scope>
    <source>
        <strain evidence="3">cv. Victoria</strain>
        <tissue evidence="2">Leaf</tissue>
    </source>
</reference>
<evidence type="ECO:0000313" key="3">
    <source>
        <dbReference type="Proteomes" id="UP000324897"/>
    </source>
</evidence>
<gene>
    <name evidence="2" type="ORF">EJB05_52946</name>
</gene>
<dbReference type="Pfam" id="PF03134">
    <property type="entry name" value="TB2_DP1_HVA22"/>
    <property type="match status" value="1"/>
</dbReference>
<name>A0A5J9SRJ6_9POAL</name>
<dbReference type="OrthoDB" id="678085at2759"/>
<dbReference type="PANTHER" id="PTHR36892">
    <property type="entry name" value="OS01G0201800 PROTEIN"/>
    <property type="match status" value="1"/>
</dbReference>
<accession>A0A5J9SRJ6</accession>
<feature type="region of interest" description="Disordered" evidence="1">
    <location>
        <begin position="925"/>
        <end position="946"/>
    </location>
</feature>
<dbReference type="InterPro" id="IPR004345">
    <property type="entry name" value="TB2_DP1_HVA22"/>
</dbReference>
<comment type="caution">
    <text evidence="2">The sequence shown here is derived from an EMBL/GenBank/DDBJ whole genome shotgun (WGS) entry which is preliminary data.</text>
</comment>
<dbReference type="AlphaFoldDB" id="A0A5J9SRJ6"/>